<dbReference type="AlphaFoldDB" id="A0AA88P625"/>
<evidence type="ECO:0000313" key="2">
    <source>
        <dbReference type="Proteomes" id="UP001187343"/>
    </source>
</evidence>
<organism evidence="1 2">
    <name type="scientific">Cirrhinus molitorella</name>
    <name type="common">mud carp</name>
    <dbReference type="NCBI Taxonomy" id="172907"/>
    <lineage>
        <taxon>Eukaryota</taxon>
        <taxon>Metazoa</taxon>
        <taxon>Chordata</taxon>
        <taxon>Craniata</taxon>
        <taxon>Vertebrata</taxon>
        <taxon>Euteleostomi</taxon>
        <taxon>Actinopterygii</taxon>
        <taxon>Neopterygii</taxon>
        <taxon>Teleostei</taxon>
        <taxon>Ostariophysi</taxon>
        <taxon>Cypriniformes</taxon>
        <taxon>Cyprinidae</taxon>
        <taxon>Labeoninae</taxon>
        <taxon>Labeonini</taxon>
        <taxon>Cirrhinus</taxon>
    </lineage>
</organism>
<proteinExistence type="predicted"/>
<dbReference type="Proteomes" id="UP001187343">
    <property type="component" value="Unassembled WGS sequence"/>
</dbReference>
<reference evidence="1" key="1">
    <citation type="submission" date="2023-08" db="EMBL/GenBank/DDBJ databases">
        <title>Chromosome-level Genome Assembly of mud carp (Cirrhinus molitorella).</title>
        <authorList>
            <person name="Liu H."/>
        </authorList>
    </citation>
    <scope>NUCLEOTIDE SEQUENCE</scope>
    <source>
        <strain evidence="1">Prfri</strain>
        <tissue evidence="1">Muscle</tissue>
    </source>
</reference>
<sequence length="142" mass="16313">MWRAAKTLTGITSCGGVRRRCSPIISTQLRREMLSGRSALRRHATPRCFLHGSRETLGDETEERDGRESQQLRGRNGVYDIIAEEHDLSVAHARVCDERAAGMCQRLPWKRLTEHSKLWRCHFSTLWFFTNTTAMNTKPNAL</sequence>
<name>A0AA88P625_9TELE</name>
<evidence type="ECO:0000313" key="1">
    <source>
        <dbReference type="EMBL" id="KAK2871065.1"/>
    </source>
</evidence>
<keyword evidence="2" id="KW-1185">Reference proteome</keyword>
<comment type="caution">
    <text evidence="1">The sequence shown here is derived from an EMBL/GenBank/DDBJ whole genome shotgun (WGS) entry which is preliminary data.</text>
</comment>
<protein>
    <submittedName>
        <fullName evidence="1">Uncharacterized protein</fullName>
    </submittedName>
</protein>
<accession>A0AA88P625</accession>
<dbReference type="EMBL" id="JAUYZG010000023">
    <property type="protein sequence ID" value="KAK2871065.1"/>
    <property type="molecule type" value="Genomic_DNA"/>
</dbReference>
<gene>
    <name evidence="1" type="ORF">Q8A67_023592</name>
</gene>